<gene>
    <name evidence="3" type="ORF">AKJ09_02648</name>
</gene>
<keyword evidence="4" id="KW-1185">Reference proteome</keyword>
<sequence>MRWAIFVFAATLLVPSIAWAQADGAARAQVLFDEAVAESRAGKYATACPKFAASQRLDPKTSTLLNLASCYELNGQTASAWAAFKEAEAFATKRGRADWAERAANAVKELEPKLVRITVHVPSAVAIPQLHVELDGSELQSAEWNHALPVDPGEHRVAWSAPGFASKTDNVKVAASSVELTLTVLDPVPNIVSSSPSSPASSPLPTPAPFWTTGRVVGAVLAGTGAVSLVAGSAFGLSAKSKYDEAEGLCGVYSGSPRTCLPNTSAEAVAAREDASSRATVSTVFFVAGGALIAGGAVLFAISSPSSSRRVAIVPTGTGLVAAGRW</sequence>
<dbReference type="OrthoDB" id="5516671at2"/>
<keyword evidence="1" id="KW-0812">Transmembrane</keyword>
<dbReference type="KEGG" id="llu:AKJ09_02648"/>
<reference evidence="3 4" key="1">
    <citation type="submission" date="2015-08" db="EMBL/GenBank/DDBJ databases">
        <authorList>
            <person name="Babu N.S."/>
            <person name="Beckwith C.J."/>
            <person name="Beseler K.G."/>
            <person name="Brison A."/>
            <person name="Carone J.V."/>
            <person name="Caskin T.P."/>
            <person name="Diamond M."/>
            <person name="Durham M.E."/>
            <person name="Foxe J.M."/>
            <person name="Go M."/>
            <person name="Henderson B.A."/>
            <person name="Jones I.B."/>
            <person name="McGettigan J.A."/>
            <person name="Micheletti S.J."/>
            <person name="Nasrallah M.E."/>
            <person name="Ortiz D."/>
            <person name="Piller C.R."/>
            <person name="Privatt S.R."/>
            <person name="Schneider S.L."/>
            <person name="Sharp S."/>
            <person name="Smith T.C."/>
            <person name="Stanton J.D."/>
            <person name="Ullery H.E."/>
            <person name="Wilson R.J."/>
            <person name="Serrano M.G."/>
            <person name="Buck G."/>
            <person name="Lee V."/>
            <person name="Wang Y."/>
            <person name="Carvalho R."/>
            <person name="Voegtly L."/>
            <person name="Shi R."/>
            <person name="Duckworth R."/>
            <person name="Johnson A."/>
            <person name="Loviza R."/>
            <person name="Walstead R."/>
            <person name="Shah Z."/>
            <person name="Kiflezghi M."/>
            <person name="Wade K."/>
            <person name="Ball S.L."/>
            <person name="Bradley K.W."/>
            <person name="Asai D.J."/>
            <person name="Bowman C.A."/>
            <person name="Russell D.A."/>
            <person name="Pope W.H."/>
            <person name="Jacobs-Sera D."/>
            <person name="Hendrix R.W."/>
            <person name="Hatfull G.F."/>
        </authorList>
    </citation>
    <scope>NUCLEOTIDE SEQUENCE [LARGE SCALE GENOMIC DNA]</scope>
    <source>
        <strain evidence="3 4">DSM 27648</strain>
    </source>
</reference>
<evidence type="ECO:0000313" key="3">
    <source>
        <dbReference type="EMBL" id="AKU95984.1"/>
    </source>
</evidence>
<dbReference type="SUPFAM" id="SSF48452">
    <property type="entry name" value="TPR-like"/>
    <property type="match status" value="1"/>
</dbReference>
<keyword evidence="1" id="KW-1133">Transmembrane helix</keyword>
<organism evidence="3 4">
    <name type="scientific">Labilithrix luteola</name>
    <dbReference type="NCBI Taxonomy" id="1391654"/>
    <lineage>
        <taxon>Bacteria</taxon>
        <taxon>Pseudomonadati</taxon>
        <taxon>Myxococcota</taxon>
        <taxon>Polyangia</taxon>
        <taxon>Polyangiales</taxon>
        <taxon>Labilitrichaceae</taxon>
        <taxon>Labilithrix</taxon>
    </lineage>
</organism>
<evidence type="ECO:0000313" key="4">
    <source>
        <dbReference type="Proteomes" id="UP000064967"/>
    </source>
</evidence>
<proteinExistence type="predicted"/>
<dbReference type="Gene3D" id="1.25.40.10">
    <property type="entry name" value="Tetratricopeptide repeat domain"/>
    <property type="match status" value="1"/>
</dbReference>
<dbReference type="RefSeq" id="WP_146647344.1">
    <property type="nucleotide sequence ID" value="NZ_CP012333.1"/>
</dbReference>
<dbReference type="Proteomes" id="UP000064967">
    <property type="component" value="Chromosome"/>
</dbReference>
<evidence type="ECO:0000256" key="2">
    <source>
        <dbReference type="SAM" id="SignalP"/>
    </source>
</evidence>
<accession>A0A0K1PS75</accession>
<feature type="signal peptide" evidence="2">
    <location>
        <begin position="1"/>
        <end position="20"/>
    </location>
</feature>
<name>A0A0K1PS75_9BACT</name>
<feature type="chain" id="PRO_5005466250" description="PEGA domain-containing protein" evidence="2">
    <location>
        <begin position="21"/>
        <end position="326"/>
    </location>
</feature>
<keyword evidence="2" id="KW-0732">Signal</keyword>
<protein>
    <recommendedName>
        <fullName evidence="5">PEGA domain-containing protein</fullName>
    </recommendedName>
</protein>
<feature type="transmembrane region" description="Helical" evidence="1">
    <location>
        <begin position="284"/>
        <end position="302"/>
    </location>
</feature>
<dbReference type="AlphaFoldDB" id="A0A0K1PS75"/>
<dbReference type="InterPro" id="IPR011990">
    <property type="entry name" value="TPR-like_helical_dom_sf"/>
</dbReference>
<dbReference type="EMBL" id="CP012333">
    <property type="protein sequence ID" value="AKU95984.1"/>
    <property type="molecule type" value="Genomic_DNA"/>
</dbReference>
<evidence type="ECO:0000256" key="1">
    <source>
        <dbReference type="SAM" id="Phobius"/>
    </source>
</evidence>
<dbReference type="STRING" id="1391654.AKJ09_02648"/>
<keyword evidence="1" id="KW-0472">Membrane</keyword>
<evidence type="ECO:0008006" key="5">
    <source>
        <dbReference type="Google" id="ProtNLM"/>
    </source>
</evidence>